<sequence>METAAVAGATAVTAGCGTGTGAAVAQEIRIERMGRRTCERGKLQGIFDGIGLADLSRNKALLSEVGRLRQNQMNIRINLLGDKFIDFFVVKVVALPRLKNSLRHNSKAVVIDGGKVLRSRCSSLRKQDNVTKTLKNILGV</sequence>
<organism evidence="1 2">
    <name type="scientific">Vespula pensylvanica</name>
    <name type="common">Western yellow jacket</name>
    <name type="synonym">Wasp</name>
    <dbReference type="NCBI Taxonomy" id="30213"/>
    <lineage>
        <taxon>Eukaryota</taxon>
        <taxon>Metazoa</taxon>
        <taxon>Ecdysozoa</taxon>
        <taxon>Arthropoda</taxon>
        <taxon>Hexapoda</taxon>
        <taxon>Insecta</taxon>
        <taxon>Pterygota</taxon>
        <taxon>Neoptera</taxon>
        <taxon>Endopterygota</taxon>
        <taxon>Hymenoptera</taxon>
        <taxon>Apocrita</taxon>
        <taxon>Aculeata</taxon>
        <taxon>Vespoidea</taxon>
        <taxon>Vespidae</taxon>
        <taxon>Vespinae</taxon>
        <taxon>Vespula</taxon>
    </lineage>
</organism>
<dbReference type="Proteomes" id="UP000600918">
    <property type="component" value="Unassembled WGS sequence"/>
</dbReference>
<name>A0A834UD91_VESPE</name>
<reference evidence="1" key="1">
    <citation type="journal article" date="2020" name="G3 (Bethesda)">
        <title>High-Quality Assemblies for Three Invasive Social Wasps from the &lt;i&gt;Vespula&lt;/i&gt; Genus.</title>
        <authorList>
            <person name="Harrop T.W.R."/>
            <person name="Guhlin J."/>
            <person name="McLaughlin G.M."/>
            <person name="Permina E."/>
            <person name="Stockwell P."/>
            <person name="Gilligan J."/>
            <person name="Le Lec M.F."/>
            <person name="Gruber M.A.M."/>
            <person name="Quinn O."/>
            <person name="Lovegrove M."/>
            <person name="Duncan E.J."/>
            <person name="Remnant E.J."/>
            <person name="Van Eeckhoven J."/>
            <person name="Graham B."/>
            <person name="Knapp R.A."/>
            <person name="Langford K.W."/>
            <person name="Kronenberg Z."/>
            <person name="Press M.O."/>
            <person name="Eacker S.M."/>
            <person name="Wilson-Rankin E.E."/>
            <person name="Purcell J."/>
            <person name="Lester P.J."/>
            <person name="Dearden P.K."/>
        </authorList>
    </citation>
    <scope>NUCLEOTIDE SEQUENCE</scope>
    <source>
        <strain evidence="1">Volc-1</strain>
    </source>
</reference>
<evidence type="ECO:0000313" key="2">
    <source>
        <dbReference type="Proteomes" id="UP000600918"/>
    </source>
</evidence>
<dbReference type="AlphaFoldDB" id="A0A834UD91"/>
<dbReference type="EMBL" id="JACSDY010000003">
    <property type="protein sequence ID" value="KAF7431777.1"/>
    <property type="molecule type" value="Genomic_DNA"/>
</dbReference>
<gene>
    <name evidence="1" type="ORF">H0235_004701</name>
</gene>
<keyword evidence="2" id="KW-1185">Reference proteome</keyword>
<protein>
    <submittedName>
        <fullName evidence="1">Uncharacterized protein</fullName>
    </submittedName>
</protein>
<comment type="caution">
    <text evidence="1">The sequence shown here is derived from an EMBL/GenBank/DDBJ whole genome shotgun (WGS) entry which is preliminary data.</text>
</comment>
<evidence type="ECO:0000313" key="1">
    <source>
        <dbReference type="EMBL" id="KAF7431777.1"/>
    </source>
</evidence>
<accession>A0A834UD91</accession>
<proteinExistence type="predicted"/>